<evidence type="ECO:0000256" key="1">
    <source>
        <dbReference type="ARBA" id="ARBA00022737"/>
    </source>
</evidence>
<dbReference type="GO" id="GO:0016887">
    <property type="term" value="F:ATP hydrolysis activity"/>
    <property type="evidence" value="ECO:0007669"/>
    <property type="project" value="InterPro"/>
</dbReference>
<dbReference type="CDD" id="cd03221">
    <property type="entry name" value="ABCF_EF-3"/>
    <property type="match status" value="2"/>
</dbReference>
<dbReference type="Pfam" id="PF00005">
    <property type="entry name" value="ABC_tran"/>
    <property type="match status" value="2"/>
</dbReference>
<feature type="coiled-coil region" evidence="4">
    <location>
        <begin position="545"/>
        <end position="619"/>
    </location>
</feature>
<dbReference type="AlphaFoldDB" id="A0AAP3UZB4"/>
<dbReference type="InterPro" id="IPR032781">
    <property type="entry name" value="ABC_tran_Xtn"/>
</dbReference>
<protein>
    <submittedName>
        <fullName evidence="6">ABC-F family ATP-binding cassette domain-containing protein</fullName>
    </submittedName>
</protein>
<dbReference type="Gene3D" id="1.10.287.380">
    <property type="entry name" value="Valyl-tRNA synthetase, C-terminal domain"/>
    <property type="match status" value="1"/>
</dbReference>
<evidence type="ECO:0000259" key="5">
    <source>
        <dbReference type="PROSITE" id="PS50893"/>
    </source>
</evidence>
<feature type="domain" description="ABC transporter" evidence="5">
    <location>
        <begin position="309"/>
        <end position="524"/>
    </location>
</feature>
<dbReference type="InterPro" id="IPR003593">
    <property type="entry name" value="AAA+_ATPase"/>
</dbReference>
<keyword evidence="4" id="KW-0175">Coiled coil</keyword>
<name>A0AAP3UZB4_9PROT</name>
<dbReference type="Proteomes" id="UP001301140">
    <property type="component" value="Unassembled WGS sequence"/>
</dbReference>
<dbReference type="InterPro" id="IPR017871">
    <property type="entry name" value="ABC_transporter-like_CS"/>
</dbReference>
<dbReference type="SUPFAM" id="SSF52540">
    <property type="entry name" value="P-loop containing nucleoside triphosphate hydrolases"/>
    <property type="match status" value="2"/>
</dbReference>
<evidence type="ECO:0000313" key="6">
    <source>
        <dbReference type="EMBL" id="MDF1584779.1"/>
    </source>
</evidence>
<dbReference type="PROSITE" id="PS50893">
    <property type="entry name" value="ABC_TRANSPORTER_2"/>
    <property type="match status" value="2"/>
</dbReference>
<keyword evidence="3 6" id="KW-0067">ATP-binding</keyword>
<dbReference type="InterPro" id="IPR003439">
    <property type="entry name" value="ABC_transporter-like_ATP-bd"/>
</dbReference>
<dbReference type="PROSITE" id="PS00211">
    <property type="entry name" value="ABC_TRANSPORTER_1"/>
    <property type="match status" value="1"/>
</dbReference>
<evidence type="ECO:0000256" key="4">
    <source>
        <dbReference type="SAM" id="Coils"/>
    </source>
</evidence>
<keyword evidence="2" id="KW-0547">Nucleotide-binding</keyword>
<keyword evidence="7" id="KW-1185">Reference proteome</keyword>
<dbReference type="Pfam" id="PF12848">
    <property type="entry name" value="ABC_tran_Xtn"/>
    <property type="match status" value="1"/>
</dbReference>
<comment type="caution">
    <text evidence="6">The sequence shown here is derived from an EMBL/GenBank/DDBJ whole genome shotgun (WGS) entry which is preliminary data.</text>
</comment>
<dbReference type="FunFam" id="3.40.50.300:FF:000011">
    <property type="entry name" value="Putative ABC transporter ATP-binding component"/>
    <property type="match status" value="1"/>
</dbReference>
<dbReference type="InterPro" id="IPR027417">
    <property type="entry name" value="P-loop_NTPase"/>
</dbReference>
<proteinExistence type="predicted"/>
<evidence type="ECO:0000256" key="3">
    <source>
        <dbReference type="ARBA" id="ARBA00022840"/>
    </source>
</evidence>
<dbReference type="GO" id="GO:0005524">
    <property type="term" value="F:ATP binding"/>
    <property type="evidence" value="ECO:0007669"/>
    <property type="project" value="UniProtKB-KW"/>
</dbReference>
<feature type="domain" description="ABC transporter" evidence="5">
    <location>
        <begin position="2"/>
        <end position="243"/>
    </location>
</feature>
<dbReference type="SMART" id="SM00382">
    <property type="entry name" value="AAA"/>
    <property type="match status" value="2"/>
</dbReference>
<dbReference type="RefSeq" id="WP_327787183.1">
    <property type="nucleotide sequence ID" value="NZ_JARGEQ010000001.1"/>
</dbReference>
<dbReference type="Gene3D" id="3.40.50.300">
    <property type="entry name" value="P-loop containing nucleotide triphosphate hydrolases"/>
    <property type="match status" value="2"/>
</dbReference>
<evidence type="ECO:0000256" key="2">
    <source>
        <dbReference type="ARBA" id="ARBA00022741"/>
    </source>
</evidence>
<dbReference type="PANTHER" id="PTHR19211:SF14">
    <property type="entry name" value="ATP-BINDING CASSETTE SUB-FAMILY F MEMBER 1"/>
    <property type="match status" value="1"/>
</dbReference>
<dbReference type="InterPro" id="IPR037118">
    <property type="entry name" value="Val-tRNA_synth_C_sf"/>
</dbReference>
<keyword evidence="1" id="KW-0677">Repeat</keyword>
<evidence type="ECO:0000313" key="7">
    <source>
        <dbReference type="Proteomes" id="UP001301140"/>
    </source>
</evidence>
<dbReference type="InterPro" id="IPR050611">
    <property type="entry name" value="ABCF"/>
</dbReference>
<organism evidence="6 7">
    <name type="scientific">Marinimicrococcus flavescens</name>
    <dbReference type="NCBI Taxonomy" id="3031815"/>
    <lineage>
        <taxon>Bacteria</taxon>
        <taxon>Pseudomonadati</taxon>
        <taxon>Pseudomonadota</taxon>
        <taxon>Alphaproteobacteria</taxon>
        <taxon>Geminicoccales</taxon>
        <taxon>Geminicoccaceae</taxon>
        <taxon>Marinimicrococcus</taxon>
    </lineage>
</organism>
<sequence>MLHLNDLTLRIAGRPLLEDATFHLPAGTRMALVGRNGTGKSTLLRLVAGELQPDAGSMRLQTGVRIGMVAQEAPGGRTTPLEAVLAADTERAGLLAEAETATDPHRIAEVHTRLAEIGADAAPARAARILKGLGFDEAAQNRPLSAFSGGWRMRVALGAVLFLEPDLLLLDEPTNHLDLEAALWLEEHLRRYPRTLMLVSHDRDFLNTVPEKICHLEGRKLTVYAGGYDSFERQRREKLVLQEKARERQEAERERIQSFVDRFRYKASKARQAQSRLKMLERMQPLAAFMREPEIAFSFPASSLPAPPLVTMEKARAGYDGKVVLEGLDLRIDPDDRIALLGANGNGKSTLAKLIAGRIEALDGILTRARSLKVGFFAQHQIEDLMPGETPIRHVAARRPGDTEQQIRSRLARFGLGQQRAETLAGNLSGGEKTRLCFCLMCLDEPHILLLDEPTNHLDIDSREALVEAINDYPGAVILISHDRHLVELTADRLWLVADGRVRSFEGDLGDYRRLLLETSAAAASPAEPKSRPERLSGAERRSLLAPLRKRAREAELRVEKLAAELRRIEGQLADPATYGDGTDVAALQRRAAALGREMAEAETLWLAAEAEIEEVEAA</sequence>
<reference evidence="6 7" key="1">
    <citation type="submission" date="2023-03" db="EMBL/GenBank/DDBJ databases">
        <title>YIM 152171 draft genome.</title>
        <authorList>
            <person name="Yang Z."/>
        </authorList>
    </citation>
    <scope>NUCLEOTIDE SEQUENCE [LARGE SCALE GENOMIC DNA]</scope>
    <source>
        <strain evidence="6 7">YIM 152171</strain>
    </source>
</reference>
<dbReference type="PANTHER" id="PTHR19211">
    <property type="entry name" value="ATP-BINDING TRANSPORT PROTEIN-RELATED"/>
    <property type="match status" value="1"/>
</dbReference>
<accession>A0AAP3UZB4</accession>
<gene>
    <name evidence="6" type="ORF">PZ740_00085</name>
</gene>
<dbReference type="EMBL" id="JARGEQ010000001">
    <property type="protein sequence ID" value="MDF1584779.1"/>
    <property type="molecule type" value="Genomic_DNA"/>
</dbReference>